<dbReference type="EMBL" id="CAMXCT020000012">
    <property type="protein sequence ID" value="CAL1125833.1"/>
    <property type="molecule type" value="Genomic_DNA"/>
</dbReference>
<evidence type="ECO:0000313" key="2">
    <source>
        <dbReference type="EMBL" id="CAI3972458.1"/>
    </source>
</evidence>
<reference evidence="2" key="1">
    <citation type="submission" date="2022-10" db="EMBL/GenBank/DDBJ databases">
        <authorList>
            <person name="Chen Y."/>
            <person name="Dougan E. K."/>
            <person name="Chan C."/>
            <person name="Rhodes N."/>
            <person name="Thang M."/>
        </authorList>
    </citation>
    <scope>NUCLEOTIDE SEQUENCE</scope>
</reference>
<name>A0A9P1BH87_9DINO</name>
<feature type="region of interest" description="Disordered" evidence="1">
    <location>
        <begin position="198"/>
        <end position="230"/>
    </location>
</feature>
<organism evidence="2">
    <name type="scientific">Cladocopium goreaui</name>
    <dbReference type="NCBI Taxonomy" id="2562237"/>
    <lineage>
        <taxon>Eukaryota</taxon>
        <taxon>Sar</taxon>
        <taxon>Alveolata</taxon>
        <taxon>Dinophyceae</taxon>
        <taxon>Suessiales</taxon>
        <taxon>Symbiodiniaceae</taxon>
        <taxon>Cladocopium</taxon>
    </lineage>
</organism>
<dbReference type="AlphaFoldDB" id="A0A9P1BH87"/>
<keyword evidence="4" id="KW-1185">Reference proteome</keyword>
<comment type="caution">
    <text evidence="2">The sequence shown here is derived from an EMBL/GenBank/DDBJ whole genome shotgun (WGS) entry which is preliminary data.</text>
</comment>
<evidence type="ECO:0000256" key="1">
    <source>
        <dbReference type="SAM" id="MobiDB-lite"/>
    </source>
</evidence>
<proteinExistence type="predicted"/>
<protein>
    <submittedName>
        <fullName evidence="2">Uncharacterized protein</fullName>
    </submittedName>
</protein>
<sequence>MAWTSKDFVNELKDVEKLLSYNPAPMLQESLIGALLKKVDLTAELMPSDFVVMMEAVENSALIDEKKKTLKDELMRRAALNQQSSVGNAVVKRPQSLVNIAAYLTKKDLEQLMSGDITLAPYIIVQRLRLVGMTSMKEDTKRAAVSLLAQSMLWHGMQMPVAVRNTHGNLSRNASCRMNGKQQGRSVMLIPRQDILMNEACPSGPSSSRPVTLTIFDKQPSPQKPGTAGSNALDLLQLKKQMGRPSSPANKDQLALPAPETDKDGLGASKPENCEKNKDALPQASVSTPADQDQPRSLESYEDAAMASLLKRPASKSPVLKKPSASTTLESSSGSAKPNTAIPAKRIYGCLRCRGNPNGCDTCHSDTFNGKRFKGRDDYNKFVQRQAAAGKVYK</sequence>
<accession>A0A9P1BH87</accession>
<gene>
    <name evidence="2" type="ORF">C1SCF055_LOCUS1042</name>
</gene>
<feature type="compositionally biased region" description="Low complexity" evidence="1">
    <location>
        <begin position="324"/>
        <end position="336"/>
    </location>
</feature>
<dbReference type="EMBL" id="CAMXCT010000012">
    <property type="protein sequence ID" value="CAI3972458.1"/>
    <property type="molecule type" value="Genomic_DNA"/>
</dbReference>
<dbReference type="Proteomes" id="UP001152797">
    <property type="component" value="Unassembled WGS sequence"/>
</dbReference>
<feature type="compositionally biased region" description="Polar residues" evidence="1">
    <location>
        <begin position="284"/>
        <end position="297"/>
    </location>
</feature>
<feature type="region of interest" description="Disordered" evidence="1">
    <location>
        <begin position="242"/>
        <end position="298"/>
    </location>
</feature>
<evidence type="ECO:0000313" key="3">
    <source>
        <dbReference type="EMBL" id="CAL1125833.1"/>
    </source>
</evidence>
<dbReference type="EMBL" id="CAMXCT030000012">
    <property type="protein sequence ID" value="CAL4759770.1"/>
    <property type="molecule type" value="Genomic_DNA"/>
</dbReference>
<feature type="region of interest" description="Disordered" evidence="1">
    <location>
        <begin position="313"/>
        <end position="340"/>
    </location>
</feature>
<dbReference type="OrthoDB" id="10518763at2759"/>
<reference evidence="3" key="2">
    <citation type="submission" date="2024-04" db="EMBL/GenBank/DDBJ databases">
        <authorList>
            <person name="Chen Y."/>
            <person name="Shah S."/>
            <person name="Dougan E. K."/>
            <person name="Thang M."/>
            <person name="Chan C."/>
        </authorList>
    </citation>
    <scope>NUCLEOTIDE SEQUENCE [LARGE SCALE GENOMIC DNA]</scope>
</reference>
<evidence type="ECO:0000313" key="4">
    <source>
        <dbReference type="Proteomes" id="UP001152797"/>
    </source>
</evidence>